<dbReference type="RefSeq" id="WP_027413385.1">
    <property type="nucleotide sequence ID" value="NZ_BMWS01000031.1"/>
</dbReference>
<organism evidence="2 3">
    <name type="scientific">Aquimarina muelleri</name>
    <dbReference type="NCBI Taxonomy" id="279356"/>
    <lineage>
        <taxon>Bacteria</taxon>
        <taxon>Pseudomonadati</taxon>
        <taxon>Bacteroidota</taxon>
        <taxon>Flavobacteriia</taxon>
        <taxon>Flavobacteriales</taxon>
        <taxon>Flavobacteriaceae</taxon>
        <taxon>Aquimarina</taxon>
    </lineage>
</organism>
<feature type="region of interest" description="Disordered" evidence="1">
    <location>
        <begin position="31"/>
        <end position="67"/>
    </location>
</feature>
<proteinExistence type="predicted"/>
<dbReference type="PROSITE" id="PS51257">
    <property type="entry name" value="PROKAR_LIPOPROTEIN"/>
    <property type="match status" value="1"/>
</dbReference>
<sequence>MALKKLILLFAITTVLFSCETESFKDDILVEEENPIEDNNTGDNEKPPITENGTNVIDMYNDPNNGL</sequence>
<evidence type="ECO:0000313" key="3">
    <source>
        <dbReference type="Proteomes" id="UP000601108"/>
    </source>
</evidence>
<protein>
    <submittedName>
        <fullName evidence="2">Uncharacterized protein</fullName>
    </submittedName>
</protein>
<name>A0A918N4P8_9FLAO</name>
<dbReference type="Proteomes" id="UP000601108">
    <property type="component" value="Unassembled WGS sequence"/>
</dbReference>
<dbReference type="AlphaFoldDB" id="A0A918N4P8"/>
<comment type="caution">
    <text evidence="2">The sequence shown here is derived from an EMBL/GenBank/DDBJ whole genome shotgun (WGS) entry which is preliminary data.</text>
</comment>
<evidence type="ECO:0000313" key="2">
    <source>
        <dbReference type="EMBL" id="GGX31134.1"/>
    </source>
</evidence>
<reference evidence="2 3" key="1">
    <citation type="journal article" date="2014" name="Int. J. Syst. Evol. Microbiol.">
        <title>Complete genome sequence of Corynebacterium casei LMG S-19264T (=DSM 44701T), isolated from a smear-ripened cheese.</title>
        <authorList>
            <consortium name="US DOE Joint Genome Institute (JGI-PGF)"/>
            <person name="Walter F."/>
            <person name="Albersmeier A."/>
            <person name="Kalinowski J."/>
            <person name="Ruckert C."/>
        </authorList>
    </citation>
    <scope>NUCLEOTIDE SEQUENCE [LARGE SCALE GENOMIC DNA]</scope>
    <source>
        <strain evidence="2 3">KCTC 12285</strain>
    </source>
</reference>
<evidence type="ECO:0000256" key="1">
    <source>
        <dbReference type="SAM" id="MobiDB-lite"/>
    </source>
</evidence>
<gene>
    <name evidence="2" type="ORF">GCM10007384_35230</name>
</gene>
<accession>A0A918N4P8</accession>
<keyword evidence="3" id="KW-1185">Reference proteome</keyword>
<dbReference type="EMBL" id="BMWS01000031">
    <property type="protein sequence ID" value="GGX31134.1"/>
    <property type="molecule type" value="Genomic_DNA"/>
</dbReference>